<feature type="compositionally biased region" description="Polar residues" evidence="1">
    <location>
        <begin position="36"/>
        <end position="53"/>
    </location>
</feature>
<feature type="region of interest" description="Disordered" evidence="1">
    <location>
        <begin position="1"/>
        <end position="78"/>
    </location>
</feature>
<feature type="non-terminal residue" evidence="2">
    <location>
        <position position="1"/>
    </location>
</feature>
<gene>
    <name evidence="2" type="primary">Nfu_g_1_024780</name>
</gene>
<evidence type="ECO:0000256" key="1">
    <source>
        <dbReference type="SAM" id="MobiDB-lite"/>
    </source>
</evidence>
<name>A0A1A8FRI1_9TELE</name>
<organism evidence="2">
    <name type="scientific">Nothobranchius korthausae</name>
    <dbReference type="NCBI Taxonomy" id="1143690"/>
    <lineage>
        <taxon>Eukaryota</taxon>
        <taxon>Metazoa</taxon>
        <taxon>Chordata</taxon>
        <taxon>Craniata</taxon>
        <taxon>Vertebrata</taxon>
        <taxon>Euteleostomi</taxon>
        <taxon>Actinopterygii</taxon>
        <taxon>Neopterygii</taxon>
        <taxon>Teleostei</taxon>
        <taxon>Neoteleostei</taxon>
        <taxon>Acanthomorphata</taxon>
        <taxon>Ovalentaria</taxon>
        <taxon>Atherinomorphae</taxon>
        <taxon>Cyprinodontiformes</taxon>
        <taxon>Nothobranchiidae</taxon>
        <taxon>Nothobranchius</taxon>
    </lineage>
</organism>
<proteinExistence type="predicted"/>
<dbReference type="EMBL" id="HAEB01014834">
    <property type="protein sequence ID" value="SBQ61361.1"/>
    <property type="molecule type" value="Transcribed_RNA"/>
</dbReference>
<dbReference type="AlphaFoldDB" id="A0A1A8FRI1"/>
<reference evidence="2" key="1">
    <citation type="submission" date="2016-05" db="EMBL/GenBank/DDBJ databases">
        <authorList>
            <person name="Lavstsen T."/>
            <person name="Jespersen J.S."/>
        </authorList>
    </citation>
    <scope>NUCLEOTIDE SEQUENCE</scope>
    <source>
        <tissue evidence="2">Brain</tissue>
    </source>
</reference>
<reference evidence="2" key="2">
    <citation type="submission" date="2016-06" db="EMBL/GenBank/DDBJ databases">
        <title>The genome of a short-lived fish provides insights into sex chromosome evolution and the genetic control of aging.</title>
        <authorList>
            <person name="Reichwald K."/>
            <person name="Felder M."/>
            <person name="Petzold A."/>
            <person name="Koch P."/>
            <person name="Groth M."/>
            <person name="Platzer M."/>
        </authorList>
    </citation>
    <scope>NUCLEOTIDE SEQUENCE</scope>
    <source>
        <tissue evidence="2">Brain</tissue>
    </source>
</reference>
<evidence type="ECO:0000313" key="2">
    <source>
        <dbReference type="EMBL" id="SBQ61361.1"/>
    </source>
</evidence>
<protein>
    <submittedName>
        <fullName evidence="2">Uncharacterized protein</fullName>
    </submittedName>
</protein>
<feature type="non-terminal residue" evidence="2">
    <location>
        <position position="78"/>
    </location>
</feature>
<accession>A0A1A8FRI1</accession>
<sequence>EQFFRKLKTRPLIISHDQGSTQDHTPWGHYDHKNSEQNSQNYTGDPVNDQQRAGTKVTKATIRNTPHHEGLHTSPARC</sequence>